<keyword evidence="4 7" id="KW-0812">Transmembrane</keyword>
<reference evidence="9 10" key="1">
    <citation type="submission" date="2016-10" db="EMBL/GenBank/DDBJ databases">
        <authorList>
            <person name="de Groot N.N."/>
        </authorList>
    </citation>
    <scope>NUCLEOTIDE SEQUENCE [LARGE SCALE GENOMIC DNA]</scope>
    <source>
        <strain evidence="9 10">DSM 14858</strain>
    </source>
</reference>
<dbReference type="Gene3D" id="3.30.240.20">
    <property type="entry name" value="bsu07140 like domains"/>
    <property type="match status" value="1"/>
</dbReference>
<evidence type="ECO:0000313" key="9">
    <source>
        <dbReference type="EMBL" id="SEL08677.1"/>
    </source>
</evidence>
<comment type="similarity">
    <text evidence="2">Belongs to the UPF0702 family.</text>
</comment>
<protein>
    <submittedName>
        <fullName evidence="9">Uncharacterized membrane protein YcaP, DUF421 family</fullName>
    </submittedName>
</protein>
<feature type="transmembrane region" description="Helical" evidence="7">
    <location>
        <begin position="36"/>
        <end position="53"/>
    </location>
</feature>
<dbReference type="RefSeq" id="WP_092762122.1">
    <property type="nucleotide sequence ID" value="NZ_FNZQ01000003.1"/>
</dbReference>
<dbReference type="Proteomes" id="UP000199283">
    <property type="component" value="Unassembled WGS sequence"/>
</dbReference>
<feature type="domain" description="YetF C-terminal" evidence="8">
    <location>
        <begin position="82"/>
        <end position="150"/>
    </location>
</feature>
<organism evidence="9 10">
    <name type="scientific">Jannaschia helgolandensis</name>
    <dbReference type="NCBI Taxonomy" id="188906"/>
    <lineage>
        <taxon>Bacteria</taxon>
        <taxon>Pseudomonadati</taxon>
        <taxon>Pseudomonadota</taxon>
        <taxon>Alphaproteobacteria</taxon>
        <taxon>Rhodobacterales</taxon>
        <taxon>Roseobacteraceae</taxon>
        <taxon>Jannaschia</taxon>
    </lineage>
</organism>
<evidence type="ECO:0000256" key="6">
    <source>
        <dbReference type="ARBA" id="ARBA00023136"/>
    </source>
</evidence>
<dbReference type="GO" id="GO:0005886">
    <property type="term" value="C:plasma membrane"/>
    <property type="evidence" value="ECO:0007669"/>
    <property type="project" value="UniProtKB-SubCell"/>
</dbReference>
<evidence type="ECO:0000256" key="4">
    <source>
        <dbReference type="ARBA" id="ARBA00022692"/>
    </source>
</evidence>
<comment type="subcellular location">
    <subcellularLocation>
        <location evidence="1">Cell membrane</location>
        <topology evidence="1">Multi-pass membrane protein</topology>
    </subcellularLocation>
</comment>
<dbReference type="AlphaFoldDB" id="A0A1H7MDI4"/>
<dbReference type="InterPro" id="IPR023090">
    <property type="entry name" value="UPF0702_alpha/beta_dom_sf"/>
</dbReference>
<dbReference type="EMBL" id="FNZQ01000003">
    <property type="protein sequence ID" value="SEL08677.1"/>
    <property type="molecule type" value="Genomic_DNA"/>
</dbReference>
<evidence type="ECO:0000313" key="10">
    <source>
        <dbReference type="Proteomes" id="UP000199283"/>
    </source>
</evidence>
<dbReference type="PANTHER" id="PTHR34582">
    <property type="entry name" value="UPF0702 TRANSMEMBRANE PROTEIN YCAP"/>
    <property type="match status" value="1"/>
</dbReference>
<evidence type="ECO:0000256" key="2">
    <source>
        <dbReference type="ARBA" id="ARBA00006448"/>
    </source>
</evidence>
<feature type="transmembrane region" description="Helical" evidence="7">
    <location>
        <begin position="59"/>
        <end position="79"/>
    </location>
</feature>
<name>A0A1H7MDI4_9RHOB</name>
<gene>
    <name evidence="9" type="ORF">SAMN04488526_1871</name>
</gene>
<feature type="transmembrane region" description="Helical" evidence="7">
    <location>
        <begin position="6"/>
        <end position="24"/>
    </location>
</feature>
<accession>A0A1H7MDI4</accession>
<dbReference type="OrthoDB" id="9793799at2"/>
<evidence type="ECO:0000256" key="1">
    <source>
        <dbReference type="ARBA" id="ARBA00004651"/>
    </source>
</evidence>
<keyword evidence="3" id="KW-1003">Cell membrane</keyword>
<evidence type="ECO:0000256" key="3">
    <source>
        <dbReference type="ARBA" id="ARBA00022475"/>
    </source>
</evidence>
<dbReference type="Pfam" id="PF04239">
    <property type="entry name" value="DUF421"/>
    <property type="match status" value="1"/>
</dbReference>
<dbReference type="STRING" id="188906.SAMN04488526_1871"/>
<dbReference type="PANTHER" id="PTHR34582:SF6">
    <property type="entry name" value="UPF0702 TRANSMEMBRANE PROTEIN YCAP"/>
    <property type="match status" value="1"/>
</dbReference>
<evidence type="ECO:0000256" key="7">
    <source>
        <dbReference type="SAM" id="Phobius"/>
    </source>
</evidence>
<evidence type="ECO:0000259" key="8">
    <source>
        <dbReference type="Pfam" id="PF04239"/>
    </source>
</evidence>
<dbReference type="InterPro" id="IPR007353">
    <property type="entry name" value="DUF421"/>
</dbReference>
<evidence type="ECO:0000256" key="5">
    <source>
        <dbReference type="ARBA" id="ARBA00022989"/>
    </source>
</evidence>
<sequence length="162" mass="17563">MPDWMTYAVDAAILVPVMVFFVRLAGLRAFSKMSSYDFAVTVAFGSVLAATVVNPGVTLWQGIAGMAALFTVQWLIGLARSRSDAVEYVADNSPVVLMRDGKVIMANLTATRVTMSDLRAKLREANVLSFDEVRAVVLETTGDVSVLHGDHLDDALLNDVIR</sequence>
<keyword evidence="5 7" id="KW-1133">Transmembrane helix</keyword>
<proteinExistence type="inferred from homology"/>
<keyword evidence="10" id="KW-1185">Reference proteome</keyword>
<keyword evidence="6 7" id="KW-0472">Membrane</keyword>